<protein>
    <submittedName>
        <fullName evidence="1">Uncharacterized protein</fullName>
    </submittedName>
</protein>
<name>A0ABV8VTG0_9BACI</name>
<reference evidence="2" key="1">
    <citation type="journal article" date="2019" name="Int. J. Syst. Evol. Microbiol.">
        <title>The Global Catalogue of Microorganisms (GCM) 10K type strain sequencing project: providing services to taxonomists for standard genome sequencing and annotation.</title>
        <authorList>
            <consortium name="The Broad Institute Genomics Platform"/>
            <consortium name="The Broad Institute Genome Sequencing Center for Infectious Disease"/>
            <person name="Wu L."/>
            <person name="Ma J."/>
        </authorList>
    </citation>
    <scope>NUCLEOTIDE SEQUENCE [LARGE SCALE GENOMIC DNA]</scope>
    <source>
        <strain evidence="2">KACC 14058</strain>
    </source>
</reference>
<dbReference type="RefSeq" id="WP_390198180.1">
    <property type="nucleotide sequence ID" value="NZ_JBHSDV010000002.1"/>
</dbReference>
<organism evidence="1 2">
    <name type="scientific">Gracilibacillus marinus</name>
    <dbReference type="NCBI Taxonomy" id="630535"/>
    <lineage>
        <taxon>Bacteria</taxon>
        <taxon>Bacillati</taxon>
        <taxon>Bacillota</taxon>
        <taxon>Bacilli</taxon>
        <taxon>Bacillales</taxon>
        <taxon>Bacillaceae</taxon>
        <taxon>Gracilibacillus</taxon>
    </lineage>
</organism>
<gene>
    <name evidence="1" type="ORF">ACFOZ1_07930</name>
</gene>
<sequence>MKNITITLKKVELERSRSVYRAFTAKIDGKDLTNTFDEDTTVIDFIENTIRQTLANAISDRENNIDITITLPDEITLSAALKTHLKDKYEVDEVFNSITFA</sequence>
<comment type="caution">
    <text evidence="1">The sequence shown here is derived from an EMBL/GenBank/DDBJ whole genome shotgun (WGS) entry which is preliminary data.</text>
</comment>
<proteinExistence type="predicted"/>
<dbReference type="EMBL" id="JBHSDV010000002">
    <property type="protein sequence ID" value="MFC4387742.1"/>
    <property type="molecule type" value="Genomic_DNA"/>
</dbReference>
<keyword evidence="2" id="KW-1185">Reference proteome</keyword>
<accession>A0ABV8VTG0</accession>
<dbReference type="Proteomes" id="UP001595880">
    <property type="component" value="Unassembled WGS sequence"/>
</dbReference>
<evidence type="ECO:0000313" key="1">
    <source>
        <dbReference type="EMBL" id="MFC4387742.1"/>
    </source>
</evidence>
<evidence type="ECO:0000313" key="2">
    <source>
        <dbReference type="Proteomes" id="UP001595880"/>
    </source>
</evidence>